<dbReference type="RefSeq" id="WP_066612867.1">
    <property type="nucleotide sequence ID" value="NZ_LQQU01000024.1"/>
</dbReference>
<dbReference type="GO" id="GO:0046872">
    <property type="term" value="F:metal ion binding"/>
    <property type="evidence" value="ECO:0007669"/>
    <property type="project" value="UniProtKB-KW"/>
</dbReference>
<evidence type="ECO:0000256" key="5">
    <source>
        <dbReference type="ARBA" id="ARBA00022694"/>
    </source>
</evidence>
<proteinExistence type="inferred from homology"/>
<comment type="similarity">
    <text evidence="2">Belongs to the TsaE family.</text>
</comment>
<dbReference type="GO" id="GO:0005737">
    <property type="term" value="C:cytoplasm"/>
    <property type="evidence" value="ECO:0007669"/>
    <property type="project" value="UniProtKB-SubCell"/>
</dbReference>
<keyword evidence="6" id="KW-0479">Metal-binding</keyword>
<evidence type="ECO:0000256" key="2">
    <source>
        <dbReference type="ARBA" id="ARBA00007599"/>
    </source>
</evidence>
<keyword evidence="8" id="KW-0067">ATP-binding</keyword>
<dbReference type="EMBL" id="LQQU01000024">
    <property type="protein sequence ID" value="KZE31504.1"/>
    <property type="molecule type" value="Genomic_DNA"/>
</dbReference>
<evidence type="ECO:0000256" key="1">
    <source>
        <dbReference type="ARBA" id="ARBA00004496"/>
    </source>
</evidence>
<dbReference type="Gene3D" id="3.40.50.300">
    <property type="entry name" value="P-loop containing nucleotide triphosphate hydrolases"/>
    <property type="match status" value="1"/>
</dbReference>
<keyword evidence="4" id="KW-0963">Cytoplasm</keyword>
<dbReference type="Proteomes" id="UP000076625">
    <property type="component" value="Unassembled WGS sequence"/>
</dbReference>
<dbReference type="SUPFAM" id="SSF52540">
    <property type="entry name" value="P-loop containing nucleoside triphosphate hydrolases"/>
    <property type="match status" value="1"/>
</dbReference>
<comment type="caution">
    <text evidence="11">The sequence shown here is derived from an EMBL/GenBank/DDBJ whole genome shotgun (WGS) entry which is preliminary data.</text>
</comment>
<evidence type="ECO:0000256" key="8">
    <source>
        <dbReference type="ARBA" id="ARBA00022840"/>
    </source>
</evidence>
<sequence length="161" mass="17055">MNDSSLASGHLADETATLALGAALARAVAAGTVIYLEGELGAGKTTLTRGLLRALGHAGRVKSPTYTLVESYPLPGLTAHHFDLYRMADPEEWEDAGFRELFDETSVCLVEWPEKAAGLVPPPDLTLSLAIDGDGRHYRLHAHTPNGHACLNRLSTPSAGA</sequence>
<protein>
    <recommendedName>
        <fullName evidence="3">tRNA threonylcarbamoyladenosine biosynthesis protein TsaE</fullName>
    </recommendedName>
    <alternativeName>
        <fullName evidence="10">t(6)A37 threonylcarbamoyladenosine biosynthesis protein TsaE</fullName>
    </alternativeName>
</protein>
<dbReference type="PANTHER" id="PTHR33540">
    <property type="entry name" value="TRNA THREONYLCARBAMOYLADENOSINE BIOSYNTHESIS PROTEIN TSAE"/>
    <property type="match status" value="1"/>
</dbReference>
<dbReference type="GO" id="GO:0002949">
    <property type="term" value="P:tRNA threonylcarbamoyladenosine modification"/>
    <property type="evidence" value="ECO:0007669"/>
    <property type="project" value="InterPro"/>
</dbReference>
<keyword evidence="9" id="KW-0460">Magnesium</keyword>
<dbReference type="Pfam" id="PF02367">
    <property type="entry name" value="TsaE"/>
    <property type="match status" value="1"/>
</dbReference>
<dbReference type="InterPro" id="IPR027417">
    <property type="entry name" value="P-loop_NTPase"/>
</dbReference>
<dbReference type="PANTHER" id="PTHR33540:SF2">
    <property type="entry name" value="TRNA THREONYLCARBAMOYLADENOSINE BIOSYNTHESIS PROTEIN TSAE"/>
    <property type="match status" value="1"/>
</dbReference>
<evidence type="ECO:0000256" key="7">
    <source>
        <dbReference type="ARBA" id="ARBA00022741"/>
    </source>
</evidence>
<dbReference type="InterPro" id="IPR003442">
    <property type="entry name" value="T6A_TsaE"/>
</dbReference>
<dbReference type="NCBIfam" id="TIGR00150">
    <property type="entry name" value="T6A_YjeE"/>
    <property type="match status" value="1"/>
</dbReference>
<keyword evidence="7" id="KW-0547">Nucleotide-binding</keyword>
<dbReference type="STRING" id="1452487.AVW16_12080"/>
<keyword evidence="12" id="KW-1185">Reference proteome</keyword>
<gene>
    <name evidence="11" type="ORF">AVW16_12080</name>
</gene>
<comment type="subcellular location">
    <subcellularLocation>
        <location evidence="1">Cytoplasm</location>
    </subcellularLocation>
</comment>
<dbReference type="GO" id="GO:0005524">
    <property type="term" value="F:ATP binding"/>
    <property type="evidence" value="ECO:0007669"/>
    <property type="project" value="UniProtKB-KW"/>
</dbReference>
<keyword evidence="5" id="KW-0819">tRNA processing</keyword>
<reference evidence="12" key="1">
    <citation type="submission" date="2016-01" db="EMBL/GenBank/DDBJ databases">
        <title>Draft genome of Chromobacterium sp. F49.</title>
        <authorList>
            <person name="Hong K.W."/>
        </authorList>
    </citation>
    <scope>NUCLEOTIDE SEQUENCE [LARGE SCALE GENOMIC DNA]</scope>
    <source>
        <strain evidence="12">CN10</strain>
    </source>
</reference>
<evidence type="ECO:0000256" key="10">
    <source>
        <dbReference type="ARBA" id="ARBA00032441"/>
    </source>
</evidence>
<evidence type="ECO:0000256" key="6">
    <source>
        <dbReference type="ARBA" id="ARBA00022723"/>
    </source>
</evidence>
<evidence type="ECO:0000256" key="9">
    <source>
        <dbReference type="ARBA" id="ARBA00022842"/>
    </source>
</evidence>
<accession>A0A165F5S1</accession>
<evidence type="ECO:0000313" key="12">
    <source>
        <dbReference type="Proteomes" id="UP000076625"/>
    </source>
</evidence>
<organism evidence="11 12">
    <name type="scientific">Crenobacter luteus</name>
    <dbReference type="NCBI Taxonomy" id="1452487"/>
    <lineage>
        <taxon>Bacteria</taxon>
        <taxon>Pseudomonadati</taxon>
        <taxon>Pseudomonadota</taxon>
        <taxon>Betaproteobacteria</taxon>
        <taxon>Neisseriales</taxon>
        <taxon>Neisseriaceae</taxon>
        <taxon>Crenobacter</taxon>
    </lineage>
</organism>
<dbReference type="FunFam" id="3.40.50.300:FF:000406">
    <property type="entry name" value="tRNA (N6-adenosine(37)-N6)-threonylcarbamoyltransferase complex ATPase TsaE"/>
    <property type="match status" value="1"/>
</dbReference>
<evidence type="ECO:0000256" key="4">
    <source>
        <dbReference type="ARBA" id="ARBA00022490"/>
    </source>
</evidence>
<name>A0A165F5S1_9NEIS</name>
<dbReference type="AlphaFoldDB" id="A0A165F5S1"/>
<evidence type="ECO:0000256" key="3">
    <source>
        <dbReference type="ARBA" id="ARBA00019010"/>
    </source>
</evidence>
<evidence type="ECO:0000313" key="11">
    <source>
        <dbReference type="EMBL" id="KZE31504.1"/>
    </source>
</evidence>